<dbReference type="InterPro" id="IPR005989">
    <property type="entry name" value="Suc_symporter_pln"/>
</dbReference>
<organism evidence="12">
    <name type="scientific">Galega orientalis</name>
    <dbReference type="NCBI Taxonomy" id="47654"/>
    <lineage>
        <taxon>Eukaryota</taxon>
        <taxon>Viridiplantae</taxon>
        <taxon>Streptophyta</taxon>
        <taxon>Embryophyta</taxon>
        <taxon>Tracheophyta</taxon>
        <taxon>Spermatophyta</taxon>
        <taxon>Magnoliopsida</taxon>
        <taxon>eudicotyledons</taxon>
        <taxon>Gunneridae</taxon>
        <taxon>Pentapetalae</taxon>
        <taxon>rosids</taxon>
        <taxon>fabids</taxon>
        <taxon>Fabales</taxon>
        <taxon>Fabaceae</taxon>
        <taxon>Papilionoideae</taxon>
        <taxon>50 kb inversion clade</taxon>
        <taxon>NPAAA clade</taxon>
        <taxon>Hologalegina</taxon>
        <taxon>IRL clade</taxon>
        <taxon>Galegeae</taxon>
        <taxon>Galega</taxon>
    </lineage>
</organism>
<evidence type="ECO:0000256" key="5">
    <source>
        <dbReference type="ARBA" id="ARBA00022597"/>
    </source>
</evidence>
<dbReference type="SUPFAM" id="SSF103473">
    <property type="entry name" value="MFS general substrate transporter"/>
    <property type="match status" value="1"/>
</dbReference>
<dbReference type="PANTHER" id="PTHR19432">
    <property type="entry name" value="SUGAR TRANSPORTER"/>
    <property type="match status" value="1"/>
</dbReference>
<accession>E0AEZ5</accession>
<gene>
    <name evidence="12" type="primary">SUT</name>
</gene>
<feature type="transmembrane region" description="Helical" evidence="11">
    <location>
        <begin position="35"/>
        <end position="56"/>
    </location>
</feature>
<evidence type="ECO:0000313" key="12">
    <source>
        <dbReference type="EMBL" id="ADL29729.1"/>
    </source>
</evidence>
<feature type="transmembrane region" description="Helical" evidence="11">
    <location>
        <begin position="439"/>
        <end position="460"/>
    </location>
</feature>
<evidence type="ECO:0000256" key="8">
    <source>
        <dbReference type="ARBA" id="ARBA00022989"/>
    </source>
</evidence>
<protein>
    <submittedName>
        <fullName evidence="12">Sugar transporter</fullName>
    </submittedName>
</protein>
<evidence type="ECO:0000256" key="11">
    <source>
        <dbReference type="SAM" id="Phobius"/>
    </source>
</evidence>
<dbReference type="GO" id="GO:0005886">
    <property type="term" value="C:plasma membrane"/>
    <property type="evidence" value="ECO:0007669"/>
    <property type="project" value="InterPro"/>
</dbReference>
<evidence type="ECO:0000256" key="6">
    <source>
        <dbReference type="ARBA" id="ARBA00022692"/>
    </source>
</evidence>
<dbReference type="CDD" id="cd17313">
    <property type="entry name" value="MFS_SLC45_SUC"/>
    <property type="match status" value="1"/>
</dbReference>
<name>E0AEZ5_9FABA</name>
<dbReference type="GO" id="GO:0008506">
    <property type="term" value="F:sucrose:proton symporter activity"/>
    <property type="evidence" value="ECO:0007669"/>
    <property type="project" value="TreeGrafter"/>
</dbReference>
<keyword evidence="9 11" id="KW-0472">Membrane</keyword>
<dbReference type="PANTHER" id="PTHR19432:SF89">
    <property type="entry name" value="SUCROSE_H+ SYMPORTER, PLANT, MAJOR FACILITATOR SUPERFAMILY DOMAIN-CONTAINING PROTEIN-RELATED"/>
    <property type="match status" value="1"/>
</dbReference>
<dbReference type="InterPro" id="IPR036259">
    <property type="entry name" value="MFS_trans_sf"/>
</dbReference>
<evidence type="ECO:0000256" key="2">
    <source>
        <dbReference type="ARBA" id="ARBA00004914"/>
    </source>
</evidence>
<feature type="transmembrane region" description="Helical" evidence="11">
    <location>
        <begin position="143"/>
        <end position="161"/>
    </location>
</feature>
<feature type="transmembrane region" description="Helical" evidence="11">
    <location>
        <begin position="287"/>
        <end position="307"/>
    </location>
</feature>
<dbReference type="NCBIfam" id="TIGR01301">
    <property type="entry name" value="GPH_sucrose"/>
    <property type="match status" value="1"/>
</dbReference>
<feature type="region of interest" description="Disordered" evidence="10">
    <location>
        <begin position="1"/>
        <end position="30"/>
    </location>
</feature>
<keyword evidence="7" id="KW-0769">Symport</keyword>
<evidence type="ECO:0000256" key="4">
    <source>
        <dbReference type="ARBA" id="ARBA00022448"/>
    </source>
</evidence>
<reference evidence="12" key="1">
    <citation type="submission" date="2010-07" db="EMBL/GenBank/DDBJ databases">
        <authorList>
            <person name="Li J."/>
            <person name="Wang X."/>
            <person name="Wang Z."/>
            <person name="Gao H."/>
            <person name="Dong J."/>
            <person name="Wu X."/>
            <person name="Li Y."/>
            <person name="Yan H."/>
        </authorList>
    </citation>
    <scope>NUCLEOTIDE SEQUENCE</scope>
</reference>
<feature type="transmembrane region" description="Helical" evidence="11">
    <location>
        <begin position="182"/>
        <end position="202"/>
    </location>
</feature>
<feature type="transmembrane region" description="Helical" evidence="11">
    <location>
        <begin position="332"/>
        <end position="351"/>
    </location>
</feature>
<comment type="similarity">
    <text evidence="3">Belongs to the glycoside-pentoside-hexuronide (GPH) cation symporter transporter (TC 2.A.2.4) family.</text>
</comment>
<dbReference type="GO" id="GO:0005773">
    <property type="term" value="C:vacuole"/>
    <property type="evidence" value="ECO:0007669"/>
    <property type="project" value="TreeGrafter"/>
</dbReference>
<comment type="pathway">
    <text evidence="2">Glycan biosynthesis; sucrose metabolism.</text>
</comment>
<evidence type="ECO:0000256" key="7">
    <source>
        <dbReference type="ARBA" id="ARBA00022847"/>
    </source>
</evidence>
<dbReference type="UniPathway" id="UPA00238"/>
<dbReference type="Gene3D" id="1.20.1250.20">
    <property type="entry name" value="MFS general substrate transporter like domains"/>
    <property type="match status" value="1"/>
</dbReference>
<dbReference type="AlphaFoldDB" id="E0AEZ5"/>
<evidence type="ECO:0000256" key="3">
    <source>
        <dbReference type="ARBA" id="ARBA00007134"/>
    </source>
</evidence>
<dbReference type="Pfam" id="PF13347">
    <property type="entry name" value="MFS_2"/>
    <property type="match status" value="1"/>
</dbReference>
<dbReference type="GO" id="GO:0005985">
    <property type="term" value="P:sucrose metabolic process"/>
    <property type="evidence" value="ECO:0007669"/>
    <property type="project" value="UniProtKB-UniPathway"/>
</dbReference>
<keyword evidence="8 11" id="KW-1133">Transmembrane helix</keyword>
<keyword evidence="6 11" id="KW-0812">Transmembrane</keyword>
<proteinExistence type="evidence at transcript level"/>
<evidence type="ECO:0000256" key="1">
    <source>
        <dbReference type="ARBA" id="ARBA00004141"/>
    </source>
</evidence>
<feature type="transmembrane region" description="Helical" evidence="11">
    <location>
        <begin position="68"/>
        <end position="91"/>
    </location>
</feature>
<keyword evidence="4" id="KW-0813">Transport</keyword>
<sequence length="514" mass="55402">MEHPPPPSSTTNNDNNTLHVEAPPQRKPSPLRKMMAVASIAAGIQFGWALQLSLLTPYVQLLGVPHKWAANIWLCGPISGIIVQPIVGYYSDRNHSRFGRRRPFIFFGALSVAIAVFLIGYAADLGHSLGDDITEMKKTRPRAVVIFVLGFWILDVANNMLQGPCRAFIGDLAAGDHRRMRMGNGFFSFFMAVGNVLGYAAGSYRELYHMFPFTKTNACDEFCANLKTCFFFSIFLLAVLSIFALLYVEDIPLSKLESQSELQKESQQQPSCFGEVLGAFNGLERSMWMLMCVTAINWVAWFPFFLFDTDWMGREVYGGKTGESAYNKGVRAGALGLMINAFVLGLMSLAVEPLGRFVGGAKRLWGIVNIILAIGLAMTVVITKAAKHQHVSNTNPPSTGIKAAAFSFFAVLGIPLAVNFSVPFALASIYSSASGAGQGLSLGVLNISIVVPQMIVSALSGPWDDLFGGSNLPAFLVGTVAAVVSGVLAIVLLPTPKPEDIAKASSKATAGGFH</sequence>
<feature type="transmembrane region" description="Helical" evidence="11">
    <location>
        <begin position="403"/>
        <end position="427"/>
    </location>
</feature>
<feature type="transmembrane region" description="Helical" evidence="11">
    <location>
        <begin position="472"/>
        <end position="493"/>
    </location>
</feature>
<evidence type="ECO:0000256" key="10">
    <source>
        <dbReference type="SAM" id="MobiDB-lite"/>
    </source>
</evidence>
<keyword evidence="5 12" id="KW-0762">Sugar transport</keyword>
<dbReference type="EMBL" id="HM802255">
    <property type="protein sequence ID" value="ADL29729.1"/>
    <property type="molecule type" value="mRNA"/>
</dbReference>
<dbReference type="FunFam" id="1.20.1250.20:FF:000182">
    <property type="entry name" value="Sucrose transporter SUC2"/>
    <property type="match status" value="1"/>
</dbReference>
<feature type="transmembrane region" description="Helical" evidence="11">
    <location>
        <begin position="363"/>
        <end position="383"/>
    </location>
</feature>
<feature type="transmembrane region" description="Helical" evidence="11">
    <location>
        <begin position="103"/>
        <end position="123"/>
    </location>
</feature>
<comment type="subcellular location">
    <subcellularLocation>
        <location evidence="1">Membrane</location>
        <topology evidence="1">Multi-pass membrane protein</topology>
    </subcellularLocation>
</comment>
<evidence type="ECO:0000256" key="9">
    <source>
        <dbReference type="ARBA" id="ARBA00023136"/>
    </source>
</evidence>
<feature type="transmembrane region" description="Helical" evidence="11">
    <location>
        <begin position="230"/>
        <end position="248"/>
    </location>
</feature>